<comment type="caution">
    <text evidence="14">The sequence shown here is derived from an EMBL/GenBank/DDBJ whole genome shotgun (WGS) entry which is preliminary data.</text>
</comment>
<dbReference type="InterPro" id="IPR036890">
    <property type="entry name" value="HATPase_C_sf"/>
</dbReference>
<evidence type="ECO:0000313" key="15">
    <source>
        <dbReference type="Proteomes" id="UP000215199"/>
    </source>
</evidence>
<feature type="domain" description="HAMP" evidence="13">
    <location>
        <begin position="189"/>
        <end position="242"/>
    </location>
</feature>
<evidence type="ECO:0000256" key="4">
    <source>
        <dbReference type="ARBA" id="ARBA00022553"/>
    </source>
</evidence>
<dbReference type="Gene3D" id="3.30.565.10">
    <property type="entry name" value="Histidine kinase-like ATPase, C-terminal domain"/>
    <property type="match status" value="1"/>
</dbReference>
<evidence type="ECO:0000256" key="11">
    <source>
        <dbReference type="SAM" id="Phobius"/>
    </source>
</evidence>
<proteinExistence type="predicted"/>
<comment type="subcellular location">
    <subcellularLocation>
        <location evidence="2">Cell membrane</location>
    </subcellularLocation>
</comment>
<evidence type="ECO:0000259" key="13">
    <source>
        <dbReference type="PROSITE" id="PS50885"/>
    </source>
</evidence>
<dbReference type="CDD" id="cd00082">
    <property type="entry name" value="HisKA"/>
    <property type="match status" value="1"/>
</dbReference>
<comment type="catalytic activity">
    <reaction evidence="1">
        <text>ATP + protein L-histidine = ADP + protein N-phospho-L-histidine.</text>
        <dbReference type="EC" id="2.7.13.3"/>
    </reaction>
</comment>
<keyword evidence="10 11" id="KW-0472">Membrane</keyword>
<evidence type="ECO:0000256" key="2">
    <source>
        <dbReference type="ARBA" id="ARBA00004236"/>
    </source>
</evidence>
<dbReference type="InterPro" id="IPR004358">
    <property type="entry name" value="Sig_transdc_His_kin-like_C"/>
</dbReference>
<dbReference type="PANTHER" id="PTHR45436:SF5">
    <property type="entry name" value="SENSOR HISTIDINE KINASE TRCS"/>
    <property type="match status" value="1"/>
</dbReference>
<dbReference type="OrthoDB" id="9786919at2"/>
<sequence>MPSFWRATRFRVAVTAFAASAVALGAVSVWFVLQARGRLENAATQLADAHADAIVQLLNTGARPADLALLVRDSIYEVKDRQGTSVASCPVLREATLATYDTEVTLRPYQYDRSARESVGCAPELRGLDDDLTLHVVHADSGDSKYDVFAGAQIDPEGQAAVDSARTVLTAGVPAVALLIGVIAWLAVRRSLRPVEAIRGEVAEIGAHDLGRRVPDPRTGDEIARLAGTMNTMLARLDEAVTRQSRFTSDASHELRTPLASLRTQLEVLLAHPDRLDWRRACENALLDVTRLQDLVADLVLLGKLDHAGPDRLEPVALSEVVGAVVAGRSGIDVEVTGTPVVRGHRSRLERLVRNLVDNAQRHAVSRVAVTVSAVDGQVVLTVDDDGPGIPEADRDRVFDRFVRLDDARDRDEGGSGLGLAIVADIARAHGGTAAVEDSSRFVVRLPELKTS</sequence>
<gene>
    <name evidence="14" type="ORF">CF165_16275</name>
</gene>
<keyword evidence="6 11" id="KW-0812">Transmembrane</keyword>
<name>A0A229T9P3_9PSEU</name>
<dbReference type="Proteomes" id="UP000215199">
    <property type="component" value="Unassembled WGS sequence"/>
</dbReference>
<evidence type="ECO:0000256" key="8">
    <source>
        <dbReference type="ARBA" id="ARBA00022989"/>
    </source>
</evidence>
<dbReference type="Gene3D" id="6.10.340.10">
    <property type="match status" value="1"/>
</dbReference>
<dbReference type="EC" id="2.7.13.3" evidence="3"/>
<dbReference type="Pfam" id="PF00672">
    <property type="entry name" value="HAMP"/>
    <property type="match status" value="1"/>
</dbReference>
<dbReference type="GO" id="GO:0005886">
    <property type="term" value="C:plasma membrane"/>
    <property type="evidence" value="ECO:0007669"/>
    <property type="project" value="UniProtKB-SubCell"/>
</dbReference>
<dbReference type="EMBL" id="NMUL01000012">
    <property type="protein sequence ID" value="OXM67942.1"/>
    <property type="molecule type" value="Genomic_DNA"/>
</dbReference>
<dbReference type="Gene3D" id="1.10.287.130">
    <property type="match status" value="1"/>
</dbReference>
<dbReference type="PANTHER" id="PTHR45436">
    <property type="entry name" value="SENSOR HISTIDINE KINASE YKOH"/>
    <property type="match status" value="1"/>
</dbReference>
<reference evidence="15" key="1">
    <citation type="submission" date="2017-07" db="EMBL/GenBank/DDBJ databases">
        <title>Comparative genome mining reveals phylogenetic distribution patterns of secondary metabolites in Amycolatopsis.</title>
        <authorList>
            <person name="Adamek M."/>
            <person name="Alanjary M."/>
            <person name="Sales-Ortells H."/>
            <person name="Goodfellow M."/>
            <person name="Bull A.T."/>
            <person name="Kalinowski J."/>
            <person name="Ziemert N."/>
        </authorList>
    </citation>
    <scope>NUCLEOTIDE SEQUENCE [LARGE SCALE GENOMIC DNA]</scope>
    <source>
        <strain evidence="15">H5</strain>
    </source>
</reference>
<dbReference type="CDD" id="cd06225">
    <property type="entry name" value="HAMP"/>
    <property type="match status" value="1"/>
</dbReference>
<dbReference type="SMART" id="SM00387">
    <property type="entry name" value="HATPase_c"/>
    <property type="match status" value="1"/>
</dbReference>
<dbReference type="SMART" id="SM00388">
    <property type="entry name" value="HisKA"/>
    <property type="match status" value="1"/>
</dbReference>
<dbReference type="InterPro" id="IPR003660">
    <property type="entry name" value="HAMP_dom"/>
</dbReference>
<dbReference type="SMART" id="SM00304">
    <property type="entry name" value="HAMP"/>
    <property type="match status" value="1"/>
</dbReference>
<evidence type="ECO:0000256" key="1">
    <source>
        <dbReference type="ARBA" id="ARBA00000085"/>
    </source>
</evidence>
<feature type="transmembrane region" description="Helical" evidence="11">
    <location>
        <begin position="12"/>
        <end position="33"/>
    </location>
</feature>
<dbReference type="SUPFAM" id="SSF47384">
    <property type="entry name" value="Homodimeric domain of signal transducing histidine kinase"/>
    <property type="match status" value="1"/>
</dbReference>
<dbReference type="InterPro" id="IPR003594">
    <property type="entry name" value="HATPase_dom"/>
</dbReference>
<protein>
    <recommendedName>
        <fullName evidence="3">histidine kinase</fullName>
        <ecNumber evidence="3">2.7.13.3</ecNumber>
    </recommendedName>
</protein>
<accession>A0A229T9P3</accession>
<dbReference type="Pfam" id="PF02518">
    <property type="entry name" value="HATPase_c"/>
    <property type="match status" value="1"/>
</dbReference>
<evidence type="ECO:0000256" key="7">
    <source>
        <dbReference type="ARBA" id="ARBA00022777"/>
    </source>
</evidence>
<dbReference type="InterPro" id="IPR003661">
    <property type="entry name" value="HisK_dim/P_dom"/>
</dbReference>
<evidence type="ECO:0000256" key="5">
    <source>
        <dbReference type="ARBA" id="ARBA00022679"/>
    </source>
</evidence>
<keyword evidence="8 11" id="KW-1133">Transmembrane helix</keyword>
<dbReference type="SUPFAM" id="SSF158472">
    <property type="entry name" value="HAMP domain-like"/>
    <property type="match status" value="1"/>
</dbReference>
<dbReference type="Pfam" id="PF00512">
    <property type="entry name" value="HisKA"/>
    <property type="match status" value="1"/>
</dbReference>
<keyword evidence="4" id="KW-0597">Phosphoprotein</keyword>
<evidence type="ECO:0000256" key="9">
    <source>
        <dbReference type="ARBA" id="ARBA00023012"/>
    </source>
</evidence>
<evidence type="ECO:0000256" key="6">
    <source>
        <dbReference type="ARBA" id="ARBA00022692"/>
    </source>
</evidence>
<dbReference type="InterPro" id="IPR005467">
    <property type="entry name" value="His_kinase_dom"/>
</dbReference>
<dbReference type="SUPFAM" id="SSF55874">
    <property type="entry name" value="ATPase domain of HSP90 chaperone/DNA topoisomerase II/histidine kinase"/>
    <property type="match status" value="1"/>
</dbReference>
<dbReference type="PROSITE" id="PS50109">
    <property type="entry name" value="HIS_KIN"/>
    <property type="match status" value="1"/>
</dbReference>
<keyword evidence="9" id="KW-0902">Two-component regulatory system</keyword>
<evidence type="ECO:0000259" key="12">
    <source>
        <dbReference type="PROSITE" id="PS50109"/>
    </source>
</evidence>
<feature type="transmembrane region" description="Helical" evidence="11">
    <location>
        <begin position="168"/>
        <end position="188"/>
    </location>
</feature>
<evidence type="ECO:0000256" key="10">
    <source>
        <dbReference type="ARBA" id="ARBA00023136"/>
    </source>
</evidence>
<dbReference type="RefSeq" id="WP_093948337.1">
    <property type="nucleotide sequence ID" value="NZ_NMUL01000012.1"/>
</dbReference>
<evidence type="ECO:0000313" key="14">
    <source>
        <dbReference type="EMBL" id="OXM67942.1"/>
    </source>
</evidence>
<organism evidence="14 15">
    <name type="scientific">Amycolatopsis vastitatis</name>
    <dbReference type="NCBI Taxonomy" id="1905142"/>
    <lineage>
        <taxon>Bacteria</taxon>
        <taxon>Bacillati</taxon>
        <taxon>Actinomycetota</taxon>
        <taxon>Actinomycetes</taxon>
        <taxon>Pseudonocardiales</taxon>
        <taxon>Pseudonocardiaceae</taxon>
        <taxon>Amycolatopsis</taxon>
    </lineage>
</organism>
<dbReference type="PRINTS" id="PR00344">
    <property type="entry name" value="BCTRLSENSOR"/>
</dbReference>
<dbReference type="AlphaFoldDB" id="A0A229T9P3"/>
<keyword evidence="7 14" id="KW-0418">Kinase</keyword>
<dbReference type="InterPro" id="IPR036097">
    <property type="entry name" value="HisK_dim/P_sf"/>
</dbReference>
<keyword evidence="5" id="KW-0808">Transferase</keyword>
<evidence type="ECO:0000256" key="3">
    <source>
        <dbReference type="ARBA" id="ARBA00012438"/>
    </source>
</evidence>
<keyword evidence="15" id="KW-1185">Reference proteome</keyword>
<feature type="domain" description="Histidine kinase" evidence="12">
    <location>
        <begin position="250"/>
        <end position="450"/>
    </location>
</feature>
<dbReference type="InterPro" id="IPR050428">
    <property type="entry name" value="TCS_sensor_his_kinase"/>
</dbReference>
<dbReference type="PROSITE" id="PS50885">
    <property type="entry name" value="HAMP"/>
    <property type="match status" value="1"/>
</dbReference>
<dbReference type="GO" id="GO:0000155">
    <property type="term" value="F:phosphorelay sensor kinase activity"/>
    <property type="evidence" value="ECO:0007669"/>
    <property type="project" value="InterPro"/>
</dbReference>